<keyword evidence="3" id="KW-0021">Allosteric enzyme</keyword>
<evidence type="ECO:0000256" key="1">
    <source>
        <dbReference type="ARBA" id="ARBA00001275"/>
    </source>
</evidence>
<dbReference type="EMBL" id="CAADRM010000130">
    <property type="protein sequence ID" value="VFU17259.1"/>
    <property type="molecule type" value="Genomic_DNA"/>
</dbReference>
<accession>A0A485M4V1</accession>
<organism evidence="5">
    <name type="scientific">anaerobic digester metagenome</name>
    <dbReference type="NCBI Taxonomy" id="1263854"/>
    <lineage>
        <taxon>unclassified sequences</taxon>
        <taxon>metagenomes</taxon>
        <taxon>ecological metagenomes</taxon>
    </lineage>
</organism>
<keyword evidence="5" id="KW-0328">Glycosyltransferase</keyword>
<proteinExistence type="inferred from homology"/>
<comment type="catalytic activity">
    <reaction evidence="1">
        <text>[(1-&gt;4)-alpha-D-glucosyl](n) + phosphate = [(1-&gt;4)-alpha-D-glucosyl](n-1) + alpha-D-glucose 1-phosphate</text>
        <dbReference type="Rhea" id="RHEA:41732"/>
        <dbReference type="Rhea" id="RHEA-COMP:9584"/>
        <dbReference type="Rhea" id="RHEA-COMP:9586"/>
        <dbReference type="ChEBI" id="CHEBI:15444"/>
        <dbReference type="ChEBI" id="CHEBI:43474"/>
        <dbReference type="ChEBI" id="CHEBI:58601"/>
        <dbReference type="EC" id="2.4.1.1"/>
    </reaction>
</comment>
<dbReference type="GO" id="GO:0008184">
    <property type="term" value="F:glycogen phosphorylase activity"/>
    <property type="evidence" value="ECO:0007669"/>
    <property type="project" value="InterPro"/>
</dbReference>
<protein>
    <submittedName>
        <fullName evidence="5">Maltodextrin phosphorylase</fullName>
        <ecNumber evidence="5">2.4.1.1</ecNumber>
    </submittedName>
</protein>
<sequence length="850" mass="96925">MKIKSFRVVPTLPETLRPILDLAYNVWFSWNQQGLRLFRHMDRDLWEKTGHNPVDMLSSISQGRIMDLMEDDGFLSQMKRTADAFEDYMSEKGVYSFLLSQPIDFTIAYFSMEFGLTESIPIYSGGLGILAGDHLKSSSDLRLPLCGVGLLYRHGYFTQYLSWDGWQQEESTNNDFYHMALILETGKDGKPVKISVDLGGRTCFAQIWRCQVGRIPLYLLDTNLEENHPDDRNITGGLYAGNMEDRLRQEIILGVGGMRALQALEIDPMVYHMNEGHSFLVGLERIGMLMRDHRLDFATAREVVRASLVFTTHTPVPAGNDVFEISLMEKYLKGYVESLGIGWRDFLALGRKNPFDDKENFGATVFALKNSAYRNGVSKLHGKVSRDMWKEIWPNVGAEDIPISSITNGIHIPSWISAEMADLFERYLGPKWKEDPDNQKVWEQIDDIPDAELWSTHQRRRERLVAFSRKRLARQIEARGGKPDDIRRAMETLHPDALTIGFAKRFAAYKRGLLLFHDIERLKKIISNKDLPVQIIISGKAHPRDHEGKAIIQRITHIAREEPFRSRVVFIEDYNMNIARYLVEGVDIWLNNPRRPLEACGTSGMKATANGALNLSVQDGWWVEGYAPDLGWSIGSGEVYEDHQYQDEVESKAIYDLLEQEIIPLFYDRGLDGLPRGWIAMMKRSMRTLCPQFNSNRMVEEYTDRCYVEAGLNSRKLSADGYRNAKELVSWLGNLRKNWNQVRITDIGHSDGDEVEVHSEIVIKATVHLGPVKPSDVSVQTYYGRIDDGGNLCEISKVTMEHGGELGKGEHVFQTRIQCEKTGRFGYTVRILPSHSNLVCPIDSGLISWA</sequence>
<dbReference type="NCBIfam" id="TIGR02094">
    <property type="entry name" value="more_P_ylases"/>
    <property type="match status" value="1"/>
</dbReference>
<dbReference type="EC" id="2.4.1.1" evidence="5"/>
<dbReference type="InterPro" id="IPR052182">
    <property type="entry name" value="Glycogen/Maltodextrin_Phosph"/>
</dbReference>
<evidence type="ECO:0000259" key="4">
    <source>
        <dbReference type="Pfam" id="PF11897"/>
    </source>
</evidence>
<dbReference type="InterPro" id="IPR011834">
    <property type="entry name" value="Agluc_phsphrylas"/>
</dbReference>
<dbReference type="PANTHER" id="PTHR42655:SF1">
    <property type="entry name" value="GLYCOGEN PHOSPHORYLASE"/>
    <property type="match status" value="1"/>
</dbReference>
<dbReference type="PANTHER" id="PTHR42655">
    <property type="entry name" value="GLYCOGEN PHOSPHORYLASE"/>
    <property type="match status" value="1"/>
</dbReference>
<gene>
    <name evidence="5" type="primary">malP</name>
    <name evidence="5" type="ORF">SCFA_640031</name>
</gene>
<dbReference type="InterPro" id="IPR000811">
    <property type="entry name" value="Glyco_trans_35"/>
</dbReference>
<evidence type="ECO:0000256" key="3">
    <source>
        <dbReference type="ARBA" id="ARBA00022533"/>
    </source>
</evidence>
<dbReference type="GO" id="GO:0005975">
    <property type="term" value="P:carbohydrate metabolic process"/>
    <property type="evidence" value="ECO:0007669"/>
    <property type="project" value="InterPro"/>
</dbReference>
<feature type="domain" description="DUF3417" evidence="4">
    <location>
        <begin position="12"/>
        <end position="120"/>
    </location>
</feature>
<keyword evidence="5" id="KW-0808">Transferase</keyword>
<reference evidence="5" key="1">
    <citation type="submission" date="2019-03" db="EMBL/GenBank/DDBJ databases">
        <authorList>
            <person name="Hao L."/>
        </authorList>
    </citation>
    <scope>NUCLEOTIDE SEQUENCE</scope>
</reference>
<dbReference type="PIRSF" id="PIRSF000460">
    <property type="entry name" value="Pprylas_GlgP"/>
    <property type="match status" value="1"/>
</dbReference>
<dbReference type="AlphaFoldDB" id="A0A485M4V1"/>
<name>A0A485M4V1_9ZZZZ</name>
<evidence type="ECO:0000256" key="2">
    <source>
        <dbReference type="ARBA" id="ARBA00006047"/>
    </source>
</evidence>
<dbReference type="SUPFAM" id="SSF53756">
    <property type="entry name" value="UDP-Glycosyltransferase/glycogen phosphorylase"/>
    <property type="match status" value="1"/>
</dbReference>
<dbReference type="Gene3D" id="3.40.50.2000">
    <property type="entry name" value="Glycogen Phosphorylase B"/>
    <property type="match status" value="3"/>
</dbReference>
<evidence type="ECO:0000313" key="5">
    <source>
        <dbReference type="EMBL" id="VFU17259.1"/>
    </source>
</evidence>
<dbReference type="InterPro" id="IPR024517">
    <property type="entry name" value="Glycogen_phosphorylase_DUF3417"/>
</dbReference>
<comment type="similarity">
    <text evidence="2">Belongs to the glycogen phosphorylase family.</text>
</comment>
<dbReference type="Pfam" id="PF00343">
    <property type="entry name" value="Phosphorylase"/>
    <property type="match status" value="1"/>
</dbReference>
<dbReference type="Pfam" id="PF11897">
    <property type="entry name" value="DUF3417"/>
    <property type="match status" value="1"/>
</dbReference>
<dbReference type="GO" id="GO:0030170">
    <property type="term" value="F:pyridoxal phosphate binding"/>
    <property type="evidence" value="ECO:0007669"/>
    <property type="project" value="InterPro"/>
</dbReference>